<keyword evidence="21" id="KW-1185">Reference proteome</keyword>
<feature type="binding site" evidence="15">
    <location>
        <position position="79"/>
    </location>
    <ligand>
        <name>Ca(2+)</name>
        <dbReference type="ChEBI" id="CHEBI:29108"/>
        <label>1</label>
    </ligand>
</feature>
<dbReference type="InterPro" id="IPR033905">
    <property type="entry name" value="Secretory_peroxidase"/>
</dbReference>
<sequence>MSPTTVLLLLSLVLQTPLNALKTSKDCIGGGGGGDGSLQFDLYLTSCPLAEAIIFSGVQRAVADDARMAASLLRLHFHDCFGCDASVLLDDTAEMTGEKTAGPNANSLRGFDVVEGIKAELEMACPETVSCADLLAIAARDSVLLSGGPTWPVEVGRRDGTAASLSMATTNLPSPTSGVATLLQKFENVGLSAKDMVALSGAHTIGKARCSTFASRLTGTGDRLFLQSLRQLCSGSPSSNGTTTASSLVHLDVGSPMVFDNQYYANLFAGEGLLQSDQALAGEAGEVGLLAKAYAADEALFFEDFTASMVRMGRLAPPAGSSGEVRKSCRAVNS</sequence>
<keyword evidence="5 15" id="KW-0479">Metal-binding</keyword>
<dbReference type="PROSITE" id="PS50873">
    <property type="entry name" value="PEROXIDASE_4"/>
    <property type="match status" value="1"/>
</dbReference>
<dbReference type="InterPro" id="IPR019794">
    <property type="entry name" value="Peroxidases_AS"/>
</dbReference>
<feature type="disulfide bond" evidence="17">
    <location>
        <begin position="131"/>
        <end position="329"/>
    </location>
</feature>
<evidence type="ECO:0000256" key="11">
    <source>
        <dbReference type="ARBA" id="ARBA00023283"/>
    </source>
</evidence>
<keyword evidence="18" id="KW-0964">Secreted</keyword>
<dbReference type="Gene3D" id="1.10.420.10">
    <property type="entry name" value="Peroxidase, domain 2"/>
    <property type="match status" value="1"/>
</dbReference>
<evidence type="ECO:0000256" key="1">
    <source>
        <dbReference type="ARBA" id="ARBA00000189"/>
    </source>
</evidence>
<keyword evidence="8 15" id="KW-0408">Iron</keyword>
<gene>
    <name evidence="20" type="ORF">ZIOFF_059109</name>
</gene>
<reference evidence="20 21" key="1">
    <citation type="submission" date="2020-08" db="EMBL/GenBank/DDBJ databases">
        <title>Plant Genome Project.</title>
        <authorList>
            <person name="Zhang R.-G."/>
        </authorList>
    </citation>
    <scope>NUCLEOTIDE SEQUENCE [LARGE SCALE GENOMIC DNA]</scope>
    <source>
        <tissue evidence="20">Rhizome</tissue>
    </source>
</reference>
<keyword evidence="6 15" id="KW-0106">Calcium</keyword>
<evidence type="ECO:0000256" key="18">
    <source>
        <dbReference type="RuleBase" id="RU362060"/>
    </source>
</evidence>
<dbReference type="CDD" id="cd00693">
    <property type="entry name" value="secretory_peroxidase"/>
    <property type="match status" value="1"/>
</dbReference>
<keyword evidence="4 18" id="KW-0349">Heme</keyword>
<keyword evidence="12 18" id="KW-0376">Hydrogen peroxide</keyword>
<keyword evidence="10" id="KW-0325">Glycoprotein</keyword>
<evidence type="ECO:0000256" key="16">
    <source>
        <dbReference type="PIRSR" id="PIRSR600823-4"/>
    </source>
</evidence>
<evidence type="ECO:0000256" key="10">
    <source>
        <dbReference type="ARBA" id="ARBA00023180"/>
    </source>
</evidence>
<dbReference type="EMBL" id="JACMSC010000016">
    <property type="protein sequence ID" value="KAG6482478.1"/>
    <property type="molecule type" value="Genomic_DNA"/>
</dbReference>
<comment type="cofactor">
    <cofactor evidence="15 18">
        <name>Ca(2+)</name>
        <dbReference type="ChEBI" id="CHEBI:29108"/>
    </cofactor>
    <text evidence="15 18">Binds 2 calcium ions per subunit.</text>
</comment>
<feature type="binding site" evidence="15">
    <location>
        <position position="84"/>
    </location>
    <ligand>
        <name>Ca(2+)</name>
        <dbReference type="ChEBI" id="CHEBI:29108"/>
        <label>1</label>
    </ligand>
</feature>
<dbReference type="GO" id="GO:0020037">
    <property type="term" value="F:heme binding"/>
    <property type="evidence" value="ECO:0007669"/>
    <property type="project" value="UniProtKB-UniRule"/>
</dbReference>
<dbReference type="PROSITE" id="PS00435">
    <property type="entry name" value="PEROXIDASE_1"/>
    <property type="match status" value="1"/>
</dbReference>
<feature type="domain" description="Plant heme peroxidase family profile" evidence="19">
    <location>
        <begin position="37"/>
        <end position="333"/>
    </location>
</feature>
<dbReference type="FunFam" id="1.10.520.10:FF:000009">
    <property type="entry name" value="Peroxidase"/>
    <property type="match status" value="1"/>
</dbReference>
<feature type="signal peptide" evidence="18">
    <location>
        <begin position="1"/>
        <end position="20"/>
    </location>
</feature>
<dbReference type="Pfam" id="PF00141">
    <property type="entry name" value="peroxidase"/>
    <property type="match status" value="1"/>
</dbReference>
<evidence type="ECO:0000256" key="9">
    <source>
        <dbReference type="ARBA" id="ARBA00023157"/>
    </source>
</evidence>
<evidence type="ECO:0000256" key="13">
    <source>
        <dbReference type="PIRSR" id="PIRSR600823-1"/>
    </source>
</evidence>
<dbReference type="PANTHER" id="PTHR31388:SF28">
    <property type="entry name" value="PEROXIDASE 40"/>
    <property type="match status" value="1"/>
</dbReference>
<dbReference type="PRINTS" id="PR00458">
    <property type="entry name" value="PEROXIDASE"/>
</dbReference>
<evidence type="ECO:0000256" key="7">
    <source>
        <dbReference type="ARBA" id="ARBA00023002"/>
    </source>
</evidence>
<dbReference type="GO" id="GO:0006979">
    <property type="term" value="P:response to oxidative stress"/>
    <property type="evidence" value="ECO:0007669"/>
    <property type="project" value="UniProtKB-UniRule"/>
</dbReference>
<feature type="disulfide bond" evidence="17">
    <location>
        <begin position="47"/>
        <end position="125"/>
    </location>
</feature>
<protein>
    <recommendedName>
        <fullName evidence="18">Peroxidase</fullName>
        <ecNumber evidence="18">1.11.1.7</ecNumber>
    </recommendedName>
</protein>
<feature type="binding site" evidence="15">
    <location>
        <position position="252"/>
    </location>
    <ligand>
        <name>Ca(2+)</name>
        <dbReference type="ChEBI" id="CHEBI:29108"/>
        <label>2</label>
    </ligand>
</feature>
<dbReference type="InterPro" id="IPR010255">
    <property type="entry name" value="Haem_peroxidase_sf"/>
</dbReference>
<feature type="disulfide bond" evidence="17">
    <location>
        <begin position="80"/>
        <end position="83"/>
    </location>
</feature>
<evidence type="ECO:0000256" key="6">
    <source>
        <dbReference type="ARBA" id="ARBA00022837"/>
    </source>
</evidence>
<evidence type="ECO:0000313" key="20">
    <source>
        <dbReference type="EMBL" id="KAG6482478.1"/>
    </source>
</evidence>
<comment type="subcellular location">
    <subcellularLocation>
        <location evidence="18">Secreted</location>
    </subcellularLocation>
</comment>
<dbReference type="GO" id="GO:0005576">
    <property type="term" value="C:extracellular region"/>
    <property type="evidence" value="ECO:0007669"/>
    <property type="project" value="UniProtKB-SubCell"/>
</dbReference>
<feature type="site" description="Transition state stabilizer" evidence="16">
    <location>
        <position position="74"/>
    </location>
</feature>
<dbReference type="FunFam" id="1.10.420.10:FF:000001">
    <property type="entry name" value="Peroxidase"/>
    <property type="match status" value="1"/>
</dbReference>
<feature type="chain" id="PRO_5035337942" description="Peroxidase" evidence="18">
    <location>
        <begin position="21"/>
        <end position="334"/>
    </location>
</feature>
<keyword evidence="7 18" id="KW-0560">Oxidoreductase</keyword>
<keyword evidence="18" id="KW-0732">Signal</keyword>
<evidence type="ECO:0000256" key="15">
    <source>
        <dbReference type="PIRSR" id="PIRSR600823-3"/>
    </source>
</evidence>
<dbReference type="EC" id="1.11.1.7" evidence="18"/>
<feature type="active site" description="Proton acceptor" evidence="13">
    <location>
        <position position="78"/>
    </location>
</feature>
<dbReference type="GO" id="GO:0140825">
    <property type="term" value="F:lactoperoxidase activity"/>
    <property type="evidence" value="ECO:0007669"/>
    <property type="project" value="UniProtKB-EC"/>
</dbReference>
<dbReference type="InterPro" id="IPR000823">
    <property type="entry name" value="Peroxidase_pln"/>
</dbReference>
<dbReference type="Proteomes" id="UP000734854">
    <property type="component" value="Unassembled WGS sequence"/>
</dbReference>
<dbReference type="PANTHER" id="PTHR31388">
    <property type="entry name" value="PEROXIDASE 72-RELATED"/>
    <property type="match status" value="1"/>
</dbReference>
<dbReference type="InterPro" id="IPR002016">
    <property type="entry name" value="Haem_peroxidase"/>
</dbReference>
<comment type="caution">
    <text evidence="20">The sequence shown here is derived from an EMBL/GenBank/DDBJ whole genome shotgun (WGS) entry which is preliminary data.</text>
</comment>
<feature type="binding site" description="axial binding residue" evidence="15">
    <location>
        <position position="203"/>
    </location>
    <ligand>
        <name>heme b</name>
        <dbReference type="ChEBI" id="CHEBI:60344"/>
    </ligand>
    <ligandPart>
        <name>Fe</name>
        <dbReference type="ChEBI" id="CHEBI:18248"/>
    </ligandPart>
</feature>
<feature type="binding site" evidence="15">
    <location>
        <position position="98"/>
    </location>
    <ligand>
        <name>Ca(2+)</name>
        <dbReference type="ChEBI" id="CHEBI:29108"/>
        <label>1</label>
    </ligand>
</feature>
<feature type="binding site" evidence="15">
    <location>
        <position position="82"/>
    </location>
    <ligand>
        <name>Ca(2+)</name>
        <dbReference type="ChEBI" id="CHEBI:29108"/>
        <label>1</label>
    </ligand>
</feature>
<proteinExistence type="inferred from homology"/>
<comment type="cofactor">
    <cofactor evidence="15 18">
        <name>heme b</name>
        <dbReference type="ChEBI" id="CHEBI:60344"/>
    </cofactor>
    <text evidence="15 18">Binds 1 heme b (iron(II)-protoporphyrin IX) group per subunit.</text>
</comment>
<evidence type="ECO:0000256" key="4">
    <source>
        <dbReference type="ARBA" id="ARBA00022617"/>
    </source>
</evidence>
<comment type="function">
    <text evidence="18">Removal of H(2)O(2), oxidation of toxic reductants, biosynthesis and degradation of lignin, suberization, auxin catabolism, response to environmental stresses such as wounding, pathogen attack and oxidative stress.</text>
</comment>
<comment type="similarity">
    <text evidence="2">Belongs to the peroxidase family. Ascorbate peroxidase subfamily.</text>
</comment>
<dbReference type="SUPFAM" id="SSF48113">
    <property type="entry name" value="Heme-dependent peroxidases"/>
    <property type="match status" value="1"/>
</dbReference>
<feature type="disulfide bond" evidence="17">
    <location>
        <begin position="210"/>
        <end position="233"/>
    </location>
</feature>
<evidence type="ECO:0000256" key="2">
    <source>
        <dbReference type="ARBA" id="ARBA00006873"/>
    </source>
</evidence>
<dbReference type="AlphaFoldDB" id="A0A8J5KMF1"/>
<dbReference type="GO" id="GO:0046872">
    <property type="term" value="F:metal ion binding"/>
    <property type="evidence" value="ECO:0007669"/>
    <property type="project" value="UniProtKB-UniRule"/>
</dbReference>
<accession>A0A8J5KMF1</accession>
<evidence type="ECO:0000256" key="5">
    <source>
        <dbReference type="ARBA" id="ARBA00022723"/>
    </source>
</evidence>
<organism evidence="20 21">
    <name type="scientific">Zingiber officinale</name>
    <name type="common">Ginger</name>
    <name type="synonym">Amomum zingiber</name>
    <dbReference type="NCBI Taxonomy" id="94328"/>
    <lineage>
        <taxon>Eukaryota</taxon>
        <taxon>Viridiplantae</taxon>
        <taxon>Streptophyta</taxon>
        <taxon>Embryophyta</taxon>
        <taxon>Tracheophyta</taxon>
        <taxon>Spermatophyta</taxon>
        <taxon>Magnoliopsida</taxon>
        <taxon>Liliopsida</taxon>
        <taxon>Zingiberales</taxon>
        <taxon>Zingiberaceae</taxon>
        <taxon>Zingiber</taxon>
    </lineage>
</organism>
<evidence type="ECO:0000256" key="3">
    <source>
        <dbReference type="ARBA" id="ARBA00022559"/>
    </source>
</evidence>
<keyword evidence="3 18" id="KW-0575">Peroxidase</keyword>
<dbReference type="GO" id="GO:0042744">
    <property type="term" value="P:hydrogen peroxide catabolic process"/>
    <property type="evidence" value="ECO:0007669"/>
    <property type="project" value="UniProtKB-KW"/>
</dbReference>
<dbReference type="Gene3D" id="1.10.520.10">
    <property type="match status" value="1"/>
</dbReference>
<evidence type="ECO:0000256" key="8">
    <source>
        <dbReference type="ARBA" id="ARBA00023004"/>
    </source>
</evidence>
<evidence type="ECO:0000256" key="12">
    <source>
        <dbReference type="ARBA" id="ARBA00023324"/>
    </source>
</evidence>
<evidence type="ECO:0000256" key="17">
    <source>
        <dbReference type="PIRSR" id="PIRSR600823-5"/>
    </source>
</evidence>
<keyword evidence="9 17" id="KW-1015">Disulfide bond</keyword>
<dbReference type="InterPro" id="IPR019793">
    <property type="entry name" value="Peroxidases_heam-ligand_BS"/>
</dbReference>
<name>A0A8J5KMF1_ZINOF</name>
<feature type="binding site" evidence="15">
    <location>
        <position position="204"/>
    </location>
    <ligand>
        <name>Ca(2+)</name>
        <dbReference type="ChEBI" id="CHEBI:29108"/>
        <label>2</label>
    </ligand>
</feature>
<keyword evidence="11" id="KW-0873">Pyrrolidone carboxylic acid</keyword>
<comment type="similarity">
    <text evidence="18">Belongs to the peroxidase family. Classical plant (class III) peroxidase subfamily.</text>
</comment>
<feature type="binding site" evidence="15">
    <location>
        <position position="86"/>
    </location>
    <ligand>
        <name>Ca(2+)</name>
        <dbReference type="ChEBI" id="CHEBI:29108"/>
        <label>1</label>
    </ligand>
</feature>
<dbReference type="PRINTS" id="PR00461">
    <property type="entry name" value="PLPEROXIDASE"/>
</dbReference>
<evidence type="ECO:0000313" key="21">
    <source>
        <dbReference type="Proteomes" id="UP000734854"/>
    </source>
</evidence>
<dbReference type="PROSITE" id="PS00436">
    <property type="entry name" value="PEROXIDASE_2"/>
    <property type="match status" value="1"/>
</dbReference>
<feature type="binding site" evidence="15">
    <location>
        <position position="260"/>
    </location>
    <ligand>
        <name>Ca(2+)</name>
        <dbReference type="ChEBI" id="CHEBI:29108"/>
        <label>2</label>
    </ligand>
</feature>
<evidence type="ECO:0000256" key="14">
    <source>
        <dbReference type="PIRSR" id="PIRSR600823-2"/>
    </source>
</evidence>
<feature type="binding site" evidence="14">
    <location>
        <position position="173"/>
    </location>
    <ligand>
        <name>substrate</name>
    </ligand>
</feature>
<evidence type="ECO:0000259" key="19">
    <source>
        <dbReference type="PROSITE" id="PS50873"/>
    </source>
</evidence>
<comment type="catalytic activity">
    <reaction evidence="1 18">
        <text>2 a phenolic donor + H2O2 = 2 a phenolic radical donor + 2 H2O</text>
        <dbReference type="Rhea" id="RHEA:56136"/>
        <dbReference type="ChEBI" id="CHEBI:15377"/>
        <dbReference type="ChEBI" id="CHEBI:16240"/>
        <dbReference type="ChEBI" id="CHEBI:139520"/>
        <dbReference type="ChEBI" id="CHEBI:139521"/>
        <dbReference type="EC" id="1.11.1.7"/>
    </reaction>
</comment>